<dbReference type="Pfam" id="PF09335">
    <property type="entry name" value="VTT_dom"/>
    <property type="match status" value="1"/>
</dbReference>
<keyword evidence="4 7" id="KW-0812">Transmembrane</keyword>
<feature type="transmembrane region" description="Helical" evidence="7">
    <location>
        <begin position="171"/>
        <end position="192"/>
    </location>
</feature>
<protein>
    <recommendedName>
        <fullName evidence="8">VTT domain-containing protein</fullName>
    </recommendedName>
</protein>
<proteinExistence type="inferred from homology"/>
<evidence type="ECO:0000256" key="3">
    <source>
        <dbReference type="ARBA" id="ARBA00022475"/>
    </source>
</evidence>
<keyword evidence="3 7" id="KW-1003">Cell membrane</keyword>
<dbReference type="InterPro" id="IPR032818">
    <property type="entry name" value="DedA-like"/>
</dbReference>
<evidence type="ECO:0000256" key="5">
    <source>
        <dbReference type="ARBA" id="ARBA00022989"/>
    </source>
</evidence>
<sequence>MEFFELETFIKTIGLLGVIGVIFAETGLLIGFFLPGDSLLFTAGFLASRDFLNFPGLLIGSFIAAVVGDSVGYAFGKRVGPAIFRKEESFFFSKENINRARVFYERHGGKTIILARFMPVVRTFAPILAGVGRMSYTHFLAYNIVGGLFWTVGLTTLGYFLGSILPDPDKYILPIIGLIIILSILPAVIHALRDRTVRQKIRSFFHK</sequence>
<dbReference type="AlphaFoldDB" id="A0A1F5NVH4"/>
<evidence type="ECO:0000256" key="1">
    <source>
        <dbReference type="ARBA" id="ARBA00004651"/>
    </source>
</evidence>
<dbReference type="PANTHER" id="PTHR30353">
    <property type="entry name" value="INNER MEMBRANE PROTEIN DEDA-RELATED"/>
    <property type="match status" value="1"/>
</dbReference>
<evidence type="ECO:0000259" key="8">
    <source>
        <dbReference type="Pfam" id="PF09335"/>
    </source>
</evidence>
<accession>A0A1F5NVH4</accession>
<keyword evidence="6 7" id="KW-0472">Membrane</keyword>
<evidence type="ECO:0000256" key="6">
    <source>
        <dbReference type="ARBA" id="ARBA00023136"/>
    </source>
</evidence>
<dbReference type="PANTHER" id="PTHR30353:SF0">
    <property type="entry name" value="TRANSMEMBRANE PROTEIN"/>
    <property type="match status" value="1"/>
</dbReference>
<feature type="domain" description="VTT" evidence="8">
    <location>
        <begin position="34"/>
        <end position="159"/>
    </location>
</feature>
<evidence type="ECO:0000256" key="2">
    <source>
        <dbReference type="ARBA" id="ARBA00010792"/>
    </source>
</evidence>
<name>A0A1F5NVH4_9BACT</name>
<reference evidence="9 10" key="1">
    <citation type="journal article" date="2016" name="Nat. Commun.">
        <title>Thousands of microbial genomes shed light on interconnected biogeochemical processes in an aquifer system.</title>
        <authorList>
            <person name="Anantharaman K."/>
            <person name="Brown C.T."/>
            <person name="Hug L.A."/>
            <person name="Sharon I."/>
            <person name="Castelle C.J."/>
            <person name="Probst A.J."/>
            <person name="Thomas B.C."/>
            <person name="Singh A."/>
            <person name="Wilkins M.J."/>
            <person name="Karaoz U."/>
            <person name="Brodie E.L."/>
            <person name="Williams K.H."/>
            <person name="Hubbard S.S."/>
            <person name="Banfield J.F."/>
        </authorList>
    </citation>
    <scope>NUCLEOTIDE SEQUENCE [LARGE SCALE GENOMIC DNA]</scope>
</reference>
<evidence type="ECO:0000256" key="7">
    <source>
        <dbReference type="RuleBase" id="RU367016"/>
    </source>
</evidence>
<dbReference type="GO" id="GO:0005886">
    <property type="term" value="C:plasma membrane"/>
    <property type="evidence" value="ECO:0007669"/>
    <property type="project" value="UniProtKB-SubCell"/>
</dbReference>
<organism evidence="9 10">
    <name type="scientific">Candidatus Doudnabacteria bacterium RIFCSPHIGHO2_01_FULL_43_23</name>
    <dbReference type="NCBI Taxonomy" id="1817822"/>
    <lineage>
        <taxon>Bacteria</taxon>
        <taxon>Candidatus Doudnaibacteriota</taxon>
    </lineage>
</organism>
<dbReference type="InterPro" id="IPR032816">
    <property type="entry name" value="VTT_dom"/>
</dbReference>
<feature type="transmembrane region" description="Helical" evidence="7">
    <location>
        <begin position="12"/>
        <end position="34"/>
    </location>
</feature>
<feature type="transmembrane region" description="Helical" evidence="7">
    <location>
        <begin position="54"/>
        <end position="76"/>
    </location>
</feature>
<comment type="similarity">
    <text evidence="2 7">Belongs to the DedA family.</text>
</comment>
<comment type="subcellular location">
    <subcellularLocation>
        <location evidence="1 7">Cell membrane</location>
        <topology evidence="1 7">Multi-pass membrane protein</topology>
    </subcellularLocation>
</comment>
<gene>
    <name evidence="9" type="ORF">A2826_01525</name>
</gene>
<evidence type="ECO:0000313" key="10">
    <source>
        <dbReference type="Proteomes" id="UP000177912"/>
    </source>
</evidence>
<evidence type="ECO:0000313" key="9">
    <source>
        <dbReference type="EMBL" id="OGE81665.1"/>
    </source>
</evidence>
<feature type="transmembrane region" description="Helical" evidence="7">
    <location>
        <begin position="140"/>
        <end position="165"/>
    </location>
</feature>
<evidence type="ECO:0000256" key="4">
    <source>
        <dbReference type="ARBA" id="ARBA00022692"/>
    </source>
</evidence>
<dbReference type="STRING" id="1817822.A2826_01525"/>
<comment type="caution">
    <text evidence="9">The sequence shown here is derived from an EMBL/GenBank/DDBJ whole genome shotgun (WGS) entry which is preliminary data.</text>
</comment>
<dbReference type="EMBL" id="MFEI01000005">
    <property type="protein sequence ID" value="OGE81665.1"/>
    <property type="molecule type" value="Genomic_DNA"/>
</dbReference>
<dbReference type="Proteomes" id="UP000177912">
    <property type="component" value="Unassembled WGS sequence"/>
</dbReference>
<keyword evidence="5 7" id="KW-1133">Transmembrane helix</keyword>